<protein>
    <submittedName>
        <fullName evidence="1">Capsule polysaccharide transporter</fullName>
    </submittedName>
</protein>
<dbReference type="Pfam" id="PF05159">
    <property type="entry name" value="Capsule_synth"/>
    <property type="match status" value="2"/>
</dbReference>
<evidence type="ECO:0000313" key="2">
    <source>
        <dbReference type="Proteomes" id="UP001054820"/>
    </source>
</evidence>
<dbReference type="RefSeq" id="WP_237262888.1">
    <property type="nucleotide sequence ID" value="NZ_AP024202.1"/>
</dbReference>
<name>A0ABN6CXT5_9GAMM</name>
<proteinExistence type="predicted"/>
<accession>A0ABN6CXT5</accession>
<keyword evidence="2" id="KW-1185">Reference proteome</keyword>
<dbReference type="EMBL" id="AP024202">
    <property type="protein sequence ID" value="BCN92732.1"/>
    <property type="molecule type" value="Genomic_DNA"/>
</dbReference>
<reference evidence="1" key="1">
    <citation type="journal article" date="2022" name="Arch. Microbiol.">
        <title>Thiomicrorhabdus immobilis sp. nov., a mesophilic sulfur-oxidizing bacterium isolated from sediment of a brackish lake in northern Japan.</title>
        <authorList>
            <person name="Kojima H."/>
            <person name="Mochizuki J."/>
            <person name="Kanda M."/>
            <person name="Watanabe T."/>
            <person name="Fukui M."/>
        </authorList>
    </citation>
    <scope>NUCLEOTIDE SEQUENCE</scope>
    <source>
        <strain evidence="1">Am19</strain>
    </source>
</reference>
<dbReference type="Proteomes" id="UP001054820">
    <property type="component" value="Chromosome"/>
</dbReference>
<evidence type="ECO:0000313" key="1">
    <source>
        <dbReference type="EMBL" id="BCN92732.1"/>
    </source>
</evidence>
<dbReference type="InterPro" id="IPR007833">
    <property type="entry name" value="Capsule_polysaccharide_synth"/>
</dbReference>
<dbReference type="CDD" id="cd16440">
    <property type="entry name" value="beta_Kdo_transferase_KpsC_1"/>
    <property type="match status" value="1"/>
</dbReference>
<dbReference type="CDD" id="cd16439">
    <property type="entry name" value="beta_Kdo_transferase_KpsC_2"/>
    <property type="match status" value="1"/>
</dbReference>
<organism evidence="1 2">
    <name type="scientific">Thiomicrorhabdus immobilis</name>
    <dbReference type="NCBI Taxonomy" id="2791037"/>
    <lineage>
        <taxon>Bacteria</taxon>
        <taxon>Pseudomonadati</taxon>
        <taxon>Pseudomonadota</taxon>
        <taxon>Gammaproteobacteria</taxon>
        <taxon>Thiotrichales</taxon>
        <taxon>Piscirickettsiaceae</taxon>
        <taxon>Thiomicrorhabdus</taxon>
    </lineage>
</organism>
<sequence length="685" mass="78428">MNPFNIKSGYQFYWYNLKALFTDKHFVGWGRKRTGRLASWCAKTFNGQCTLYEDGFIRSIGLGVDGAPLFSVVEDDKGIYYDATQPSKLENLLNETDFGDLPGLVNQAELAIEQVIKHQISKYNLAQDVPNDFFPKNEKRILVIAQTAGDASLKYGLAEQITTQQILQAAIDENPDAKVYLKVHPDVASGKKQSDISIDSVKQYAQIITESFNPISLLKFFDKVYTKTSQMGFEALLLNKQCVCFGMPFYAGWGCTDDRVKLERRTKKRSVSEIFAIAYMLYPKYFNPYTQKESDIFDTISTIARIQAKSRQLKYLSNTQAFLFGFSRWKHNYIKPFLRSRNHQSLQFINPLFGQSHLKIAQQQGLNSESTRPGVFYIWGKKAFAEVESYAKKHNIPIFRVEDGFIRSNSLGSDLTQPYSLVIDSQGIYFDPTQPSDLEIILQTYDFDSDSKLIERSQQVIDYLVENKLSKYNLYENKLLQLPANQKFVLIPGQVEDDASIKYGANSMTNLALLKQVRLNCPEAYIIYKPHPDVLVGNRIGHIEEEVALQYCNQVITKVGIDTVLEHAYEVHTMTSLVGFEALLRNKKVVTYGMPFYAGWGLTEDKQICNRRTQRLSLPGLVAATLLMYPTYINPKNHAECELEAVFVGLHEQKQNLENSFFLRFKQNLRNKVVRFLLKIVSRFS</sequence>
<gene>
    <name evidence="1" type="primary">kpsC</name>
    <name evidence="1" type="ORF">THMIRHAM_05170</name>
</gene>